<feature type="compositionally biased region" description="Polar residues" evidence="15">
    <location>
        <begin position="88"/>
        <end position="102"/>
    </location>
</feature>
<dbReference type="InterPro" id="IPR036859">
    <property type="entry name" value="CAP-Gly_dom_sf"/>
</dbReference>
<keyword evidence="9" id="KW-0498">Mitosis</keyword>
<organism evidence="17 18">
    <name type="scientific">Echeneis naucrates</name>
    <name type="common">Live sharksucker</name>
    <dbReference type="NCBI Taxonomy" id="173247"/>
    <lineage>
        <taxon>Eukaryota</taxon>
        <taxon>Metazoa</taxon>
        <taxon>Chordata</taxon>
        <taxon>Craniata</taxon>
        <taxon>Vertebrata</taxon>
        <taxon>Euteleostomi</taxon>
        <taxon>Actinopterygii</taxon>
        <taxon>Neopterygii</taxon>
        <taxon>Teleostei</taxon>
        <taxon>Neoteleostei</taxon>
        <taxon>Acanthomorphata</taxon>
        <taxon>Carangaria</taxon>
        <taxon>Carangiformes</taxon>
        <taxon>Echeneidae</taxon>
        <taxon>Echeneis</taxon>
    </lineage>
</organism>
<evidence type="ECO:0000256" key="7">
    <source>
        <dbReference type="ARBA" id="ARBA00022618"/>
    </source>
</evidence>
<feature type="region of interest" description="Disordered" evidence="15">
    <location>
        <begin position="85"/>
        <end position="181"/>
    </location>
</feature>
<dbReference type="GO" id="GO:0005814">
    <property type="term" value="C:centriole"/>
    <property type="evidence" value="ECO:0007669"/>
    <property type="project" value="UniProtKB-SubCell"/>
</dbReference>
<protein>
    <recommendedName>
        <fullName evidence="5">Dynactin subunit 1</fullName>
    </recommendedName>
</protein>
<evidence type="ECO:0000256" key="13">
    <source>
        <dbReference type="ARBA" id="ARBA00023306"/>
    </source>
</evidence>
<evidence type="ECO:0000256" key="10">
    <source>
        <dbReference type="ARBA" id="ARBA00023017"/>
    </source>
</evidence>
<dbReference type="PROSITE" id="PS00845">
    <property type="entry name" value="CAP_GLY_1"/>
    <property type="match status" value="1"/>
</dbReference>
<keyword evidence="12" id="KW-0206">Cytoskeleton</keyword>
<dbReference type="InterPro" id="IPR000938">
    <property type="entry name" value="CAP-Gly_domain"/>
</dbReference>
<evidence type="ECO:0000313" key="18">
    <source>
        <dbReference type="Proteomes" id="UP000472264"/>
    </source>
</evidence>
<keyword evidence="18" id="KW-1185">Reference proteome</keyword>
<reference evidence="17" key="3">
    <citation type="submission" date="2025-09" db="UniProtKB">
        <authorList>
            <consortium name="Ensembl"/>
        </authorList>
    </citation>
    <scope>IDENTIFICATION</scope>
</reference>
<dbReference type="Pfam" id="PF01302">
    <property type="entry name" value="CAP_GLY"/>
    <property type="match status" value="1"/>
</dbReference>
<keyword evidence="11 14" id="KW-0175">Coiled coil</keyword>
<dbReference type="PROSITE" id="PS50245">
    <property type="entry name" value="CAP_GLY_2"/>
    <property type="match status" value="1"/>
</dbReference>
<reference evidence="17" key="2">
    <citation type="submission" date="2025-08" db="UniProtKB">
        <authorList>
            <consortium name="Ensembl"/>
        </authorList>
    </citation>
    <scope>IDENTIFICATION</scope>
</reference>
<feature type="compositionally biased region" description="Polar residues" evidence="15">
    <location>
        <begin position="112"/>
        <end position="141"/>
    </location>
</feature>
<dbReference type="AlphaFoldDB" id="A0A665VEJ4"/>
<dbReference type="InterPro" id="IPR022157">
    <property type="entry name" value="Dynactin"/>
</dbReference>
<reference evidence="17" key="1">
    <citation type="submission" date="2021-04" db="EMBL/GenBank/DDBJ databases">
        <authorList>
            <consortium name="Wellcome Sanger Institute Data Sharing"/>
        </authorList>
    </citation>
    <scope>NUCLEOTIDE SEQUENCE [LARGE SCALE GENOMIC DNA]</scope>
</reference>
<dbReference type="GO" id="GO:0051301">
    <property type="term" value="P:cell division"/>
    <property type="evidence" value="ECO:0007669"/>
    <property type="project" value="UniProtKB-KW"/>
</dbReference>
<dbReference type="Ensembl" id="ENSENLT00000030582.1">
    <property type="protein sequence ID" value="ENSENLP00000029707.1"/>
    <property type="gene ID" value="ENSENLG00000010776.1"/>
</dbReference>
<evidence type="ECO:0000256" key="14">
    <source>
        <dbReference type="SAM" id="Coils"/>
    </source>
</evidence>
<dbReference type="GO" id="GO:0000776">
    <property type="term" value="C:kinetochore"/>
    <property type="evidence" value="ECO:0007669"/>
    <property type="project" value="TreeGrafter"/>
</dbReference>
<dbReference type="FunFam" id="2.30.30.190:FF:000003">
    <property type="entry name" value="dynactin subunit 1 isoform X1"/>
    <property type="match status" value="1"/>
</dbReference>
<dbReference type="GO" id="GO:0005874">
    <property type="term" value="C:microtubule"/>
    <property type="evidence" value="ECO:0007669"/>
    <property type="project" value="UniProtKB-KW"/>
</dbReference>
<evidence type="ECO:0000313" key="17">
    <source>
        <dbReference type="Ensembl" id="ENSENLP00000029707.1"/>
    </source>
</evidence>
<evidence type="ECO:0000256" key="2">
    <source>
        <dbReference type="ARBA" id="ARBA00004186"/>
    </source>
</evidence>
<feature type="coiled-coil region" evidence="14">
    <location>
        <begin position="913"/>
        <end position="1004"/>
    </location>
</feature>
<dbReference type="Pfam" id="PF12455">
    <property type="entry name" value="Dynactin"/>
    <property type="match status" value="1"/>
</dbReference>
<keyword evidence="13" id="KW-0131">Cell cycle</keyword>
<gene>
    <name evidence="17" type="primary">LOC115059013</name>
</gene>
<evidence type="ECO:0000256" key="11">
    <source>
        <dbReference type="ARBA" id="ARBA00023054"/>
    </source>
</evidence>
<feature type="coiled-coil region" evidence="14">
    <location>
        <begin position="1048"/>
        <end position="1075"/>
    </location>
</feature>
<comment type="subcellular location">
    <subcellularLocation>
        <location evidence="3">Cytoplasm</location>
        <location evidence="3">Cell cortex</location>
    </subcellularLocation>
    <subcellularLocation>
        <location evidence="1">Cytoplasm</location>
        <location evidence="1">Cytoskeleton</location>
        <location evidence="1">Microtubule organizing center</location>
        <location evidence="1">Centrosome</location>
        <location evidence="1">Centriole</location>
    </subcellularLocation>
    <subcellularLocation>
        <location evidence="2">Cytoplasm</location>
        <location evidence="2">Cytoskeleton</location>
        <location evidence="2">Spindle</location>
    </subcellularLocation>
</comment>
<accession>A0A665VEJ4</accession>
<dbReference type="Gene3D" id="1.20.1170.10">
    <property type="match status" value="1"/>
</dbReference>
<dbReference type="PANTHER" id="PTHR18916:SF6">
    <property type="entry name" value="DYNACTIN SUBUNIT 1"/>
    <property type="match status" value="1"/>
</dbReference>
<evidence type="ECO:0000256" key="1">
    <source>
        <dbReference type="ARBA" id="ARBA00004114"/>
    </source>
</evidence>
<evidence type="ECO:0000256" key="6">
    <source>
        <dbReference type="ARBA" id="ARBA00022490"/>
    </source>
</evidence>
<keyword evidence="8" id="KW-0493">Microtubule</keyword>
<dbReference type="GO" id="GO:0008017">
    <property type="term" value="F:microtubule binding"/>
    <property type="evidence" value="ECO:0007669"/>
    <property type="project" value="UniProtKB-ARBA"/>
</dbReference>
<keyword evidence="10" id="KW-0243">Dynein</keyword>
<evidence type="ECO:0000256" key="5">
    <source>
        <dbReference type="ARBA" id="ARBA00016574"/>
    </source>
</evidence>
<evidence type="ECO:0000256" key="15">
    <source>
        <dbReference type="SAM" id="MobiDB-lite"/>
    </source>
</evidence>
<evidence type="ECO:0000256" key="3">
    <source>
        <dbReference type="ARBA" id="ARBA00004544"/>
    </source>
</evidence>
<keyword evidence="7" id="KW-0132">Cell division</keyword>
<evidence type="ECO:0000256" key="12">
    <source>
        <dbReference type="ARBA" id="ARBA00023212"/>
    </source>
</evidence>
<evidence type="ECO:0000256" key="9">
    <source>
        <dbReference type="ARBA" id="ARBA00022776"/>
    </source>
</evidence>
<sequence length="1231" mass="136524">MSSAGTVESGKPPKIGSVVEVTGKGQRGTVAYIGATLFASGKWVGVILDEPKGKNDGTVQGKRYFTCEENHGIFVRQSQIQVVEEGYSATSPDTPESGTSKVLKQKDIPETPKTSKQASRENLSSSLSGNVSEGGLSSNQGALGAPVVPQPSGSPAATPGPVPATPSKMEPAISKQEEESLRAQVKDLEEKLETLKMKRTEDKAKLKELEKHKIQLEQLQEWKTKMQEQQTDLQKQLKEAKKEAREAQEAKDRYMEEMSDTADAIEMATLDKEMAEERAESLQVEVDTLKEKVEELCMDLEILRHEISEKGSDGAASSYHVKQLEEQNSRLKEALVRMRDLSASEKQEHVKLQKQMEKKNTELETLRAQKEKLQEKVKQAEATIDELKEQVDAALGSEEMVETLTERNLDLEEKVRELRETVTDLEAINEMNDELQENARETEMELREQLDLSGAKVREAEKRVEAAQETLADYQQTISKYRDLTTRLQDANRELISQQNANAEQVQQPPAELFDFKIKFAETKAYAKAIEMELRKMEVAQSNRQVTLLTSFMPDSFLHHGGDHDCILVLLLIPRLICKAELLSKQAQEKFDLNGNLEQGPGLRGPPGEQRSFASGLVYSLNLLQATLHKYEQALNTCSVEVFKRMGTLYSEMNFHERSLDYFIDLLHKDQLDETVQVEPLTKAIKYYQQLYSVHLADLTEDCTVQLADHIKFTQSALDCMGVEVARLRAFLAPGQESSGLTVLLKDLDTSCSDIRQFCKKIRRRMPGTDVVGVPAALNFGPPVSETLTDCRRQLTRVVAVLQEVAAAGAQMVASLAEQEGVNALKLEDFACKVVEQVYGSHGINGPECLRQSCSSVIATMNKMATAMQEGEYDADKPQGKTPPVEMRAASVRAEMTDAEGLGVKLEDRETVIKELKKSLKIKGEELSEANVRLSLLEKKLDTSTKDADERVEKIQTKLDENLSLLKKKEKEFEETMDALQADIDQLEAEKAELKQRINNQSKITIEGLRGPPASGIASIVQGSAGGLAAPMAGSVQVVDSPLLRQQVEAQRLGIKHLKNENNRLKAEKMRAQLASLPPLCPPKLPQMSKERSSLPEGLNTGIYRRTDQLLATLLKLSAEFKVVDITGKTAVSASAQLLEQTARLQNLSDALDKLKGEVAEHVVSYQPGAKASSDFATFPASSFLKAKEEKKGGTVLVGRVSIPCNHGQEQVHRLVLSQQQLERVHCLLMA</sequence>
<dbReference type="GO" id="GO:0030286">
    <property type="term" value="C:dynein complex"/>
    <property type="evidence" value="ECO:0007669"/>
    <property type="project" value="UniProtKB-KW"/>
</dbReference>
<dbReference type="PANTHER" id="PTHR18916">
    <property type="entry name" value="DYNACTIN 1-RELATED MICROTUBULE-BINDING"/>
    <property type="match status" value="1"/>
</dbReference>
<evidence type="ECO:0000259" key="16">
    <source>
        <dbReference type="PROSITE" id="PS50245"/>
    </source>
</evidence>
<dbReference type="GO" id="GO:0005938">
    <property type="term" value="C:cell cortex"/>
    <property type="evidence" value="ECO:0007669"/>
    <property type="project" value="UniProtKB-SubCell"/>
</dbReference>
<dbReference type="Proteomes" id="UP000472264">
    <property type="component" value="Chromosome 18"/>
</dbReference>
<dbReference type="SMART" id="SM01052">
    <property type="entry name" value="CAP_GLY"/>
    <property type="match status" value="1"/>
</dbReference>
<dbReference type="GO" id="GO:0007097">
    <property type="term" value="P:nuclear migration"/>
    <property type="evidence" value="ECO:0007669"/>
    <property type="project" value="TreeGrafter"/>
</dbReference>
<keyword evidence="6" id="KW-0963">Cytoplasm</keyword>
<comment type="similarity">
    <text evidence="4">Belongs to the dynactin 150 kDa subunit family.</text>
</comment>
<dbReference type="SUPFAM" id="SSF74924">
    <property type="entry name" value="Cap-Gly domain"/>
    <property type="match status" value="1"/>
</dbReference>
<dbReference type="Gene3D" id="2.30.30.190">
    <property type="entry name" value="CAP Gly-rich-like domain"/>
    <property type="match status" value="1"/>
</dbReference>
<dbReference type="GO" id="GO:0030424">
    <property type="term" value="C:axon"/>
    <property type="evidence" value="ECO:0007669"/>
    <property type="project" value="TreeGrafter"/>
</dbReference>
<proteinExistence type="inferred from homology"/>
<dbReference type="GO" id="GO:0000132">
    <property type="term" value="P:establishment of mitotic spindle orientation"/>
    <property type="evidence" value="ECO:0007669"/>
    <property type="project" value="TreeGrafter"/>
</dbReference>
<feature type="region of interest" description="Disordered" evidence="15">
    <location>
        <begin position="1077"/>
        <end position="1099"/>
    </location>
</feature>
<dbReference type="GO" id="GO:0000922">
    <property type="term" value="C:spindle pole"/>
    <property type="evidence" value="ECO:0007669"/>
    <property type="project" value="TreeGrafter"/>
</dbReference>
<evidence type="ECO:0000256" key="8">
    <source>
        <dbReference type="ARBA" id="ARBA00022701"/>
    </source>
</evidence>
<name>A0A665VEJ4_ECHNA</name>
<evidence type="ECO:0000256" key="4">
    <source>
        <dbReference type="ARBA" id="ARBA00011010"/>
    </source>
</evidence>
<feature type="domain" description="CAP-Gly" evidence="16">
    <location>
        <begin position="34"/>
        <end position="76"/>
    </location>
</feature>